<feature type="chain" id="PRO_5044691152" description="Secreted protein" evidence="1">
    <location>
        <begin position="22"/>
        <end position="78"/>
    </location>
</feature>
<dbReference type="Proteomes" id="UP000447873">
    <property type="component" value="Unassembled WGS sequence"/>
</dbReference>
<keyword evidence="1" id="KW-0732">Signal</keyword>
<accession>A0A8H3ZAS1</accession>
<organism evidence="4 6">
    <name type="scientific">Venturia inaequalis</name>
    <name type="common">Apple scab fungus</name>
    <dbReference type="NCBI Taxonomy" id="5025"/>
    <lineage>
        <taxon>Eukaryota</taxon>
        <taxon>Fungi</taxon>
        <taxon>Dikarya</taxon>
        <taxon>Ascomycota</taxon>
        <taxon>Pezizomycotina</taxon>
        <taxon>Dothideomycetes</taxon>
        <taxon>Pleosporomycetidae</taxon>
        <taxon>Venturiales</taxon>
        <taxon>Venturiaceae</taxon>
        <taxon>Venturia</taxon>
    </lineage>
</organism>
<gene>
    <name evidence="2" type="ORF">BLS_004211</name>
    <name evidence="4" type="ORF">EG327_002692</name>
    <name evidence="3" type="ORF">EG328_004080</name>
</gene>
<dbReference type="Proteomes" id="UP000490939">
    <property type="component" value="Unassembled WGS sequence"/>
</dbReference>
<sequence length="78" mass="8846">MVSLRLIWIPLSLTLTFSVLAMNRCAGPVFLINLDESGLRIPEPSVMSRHYNLKTNAREYDETSGPLHCIMLETKIID</sequence>
<dbReference type="Proteomes" id="UP000433883">
    <property type="component" value="Unassembled WGS sequence"/>
</dbReference>
<proteinExistence type="predicted"/>
<dbReference type="AlphaFoldDB" id="A0A8H3ZAS1"/>
<evidence type="ECO:0000256" key="1">
    <source>
        <dbReference type="SAM" id="SignalP"/>
    </source>
</evidence>
<evidence type="ECO:0000313" key="3">
    <source>
        <dbReference type="EMBL" id="KAE9973957.1"/>
    </source>
</evidence>
<dbReference type="EMBL" id="WNWR01000187">
    <property type="protein sequence ID" value="KAE9989423.1"/>
    <property type="molecule type" value="Genomic_DNA"/>
</dbReference>
<evidence type="ECO:0000313" key="4">
    <source>
        <dbReference type="EMBL" id="KAE9989423.1"/>
    </source>
</evidence>
<evidence type="ECO:0000313" key="5">
    <source>
        <dbReference type="Proteomes" id="UP000447873"/>
    </source>
</evidence>
<keyword evidence="6" id="KW-1185">Reference proteome</keyword>
<comment type="caution">
    <text evidence="4">The sequence shown here is derived from an EMBL/GenBank/DDBJ whole genome shotgun (WGS) entry which is preliminary data.</text>
</comment>
<evidence type="ECO:0008006" key="7">
    <source>
        <dbReference type="Google" id="ProtNLM"/>
    </source>
</evidence>
<evidence type="ECO:0000313" key="6">
    <source>
        <dbReference type="Proteomes" id="UP000490939"/>
    </source>
</evidence>
<name>A0A8H3ZAS1_VENIN</name>
<protein>
    <recommendedName>
        <fullName evidence="7">Secreted protein</fullName>
    </recommendedName>
</protein>
<evidence type="ECO:0000313" key="2">
    <source>
        <dbReference type="EMBL" id="KAE9972012.1"/>
    </source>
</evidence>
<dbReference type="EMBL" id="WNWS01000229">
    <property type="protein sequence ID" value="KAE9973957.1"/>
    <property type="molecule type" value="Genomic_DNA"/>
</dbReference>
<reference evidence="4 6" key="1">
    <citation type="submission" date="2019-07" db="EMBL/GenBank/DDBJ databases">
        <title>Venturia inaequalis Genome Resource.</title>
        <authorList>
            <person name="Lichtner F.J."/>
        </authorList>
    </citation>
    <scope>NUCLEOTIDE SEQUENCE [LARGE SCALE GENOMIC DNA]</scope>
    <source>
        <strain evidence="3 5">120213</strain>
        <strain evidence="2">Bline_iso_100314</strain>
        <strain evidence="4 6">DMI_063113</strain>
    </source>
</reference>
<feature type="signal peptide" evidence="1">
    <location>
        <begin position="1"/>
        <end position="21"/>
    </location>
</feature>
<dbReference type="EMBL" id="WNWQ01000276">
    <property type="protein sequence ID" value="KAE9972012.1"/>
    <property type="molecule type" value="Genomic_DNA"/>
</dbReference>